<protein>
    <submittedName>
        <fullName evidence="3">Uncharacterized protein</fullName>
    </submittedName>
</protein>
<reference evidence="3" key="1">
    <citation type="submission" date="2022-11" db="UniProtKB">
        <authorList>
            <consortium name="WormBaseParasite"/>
        </authorList>
    </citation>
    <scope>IDENTIFICATION</scope>
</reference>
<feature type="signal peptide" evidence="1">
    <location>
        <begin position="1"/>
        <end position="26"/>
    </location>
</feature>
<accession>A0A914Q673</accession>
<evidence type="ECO:0000256" key="1">
    <source>
        <dbReference type="SAM" id="SignalP"/>
    </source>
</evidence>
<feature type="chain" id="PRO_5037664254" evidence="1">
    <location>
        <begin position="27"/>
        <end position="101"/>
    </location>
</feature>
<proteinExistence type="predicted"/>
<keyword evidence="2" id="KW-1185">Reference proteome</keyword>
<dbReference type="WBParaSite" id="PDA_v2.g26464.t1">
    <property type="protein sequence ID" value="PDA_v2.g26464.t1"/>
    <property type="gene ID" value="PDA_v2.g26464"/>
</dbReference>
<sequence length="101" mass="11163">MKLFSQTLLFCFFVVLSLEFLDSILAAKFRRNGNASNDSVILDGDFQKQDILSSDAMLLSGGNEHGTEDGEDVILSRTGPINLTLTHKMLVFEVCKSCMGR</sequence>
<name>A0A914Q673_9BILA</name>
<organism evidence="2 3">
    <name type="scientific">Panagrolaimus davidi</name>
    <dbReference type="NCBI Taxonomy" id="227884"/>
    <lineage>
        <taxon>Eukaryota</taxon>
        <taxon>Metazoa</taxon>
        <taxon>Ecdysozoa</taxon>
        <taxon>Nematoda</taxon>
        <taxon>Chromadorea</taxon>
        <taxon>Rhabditida</taxon>
        <taxon>Tylenchina</taxon>
        <taxon>Panagrolaimomorpha</taxon>
        <taxon>Panagrolaimoidea</taxon>
        <taxon>Panagrolaimidae</taxon>
        <taxon>Panagrolaimus</taxon>
    </lineage>
</organism>
<dbReference type="Proteomes" id="UP000887578">
    <property type="component" value="Unplaced"/>
</dbReference>
<keyword evidence="1" id="KW-0732">Signal</keyword>
<dbReference type="AlphaFoldDB" id="A0A914Q673"/>
<evidence type="ECO:0000313" key="3">
    <source>
        <dbReference type="WBParaSite" id="PDA_v2.g26464.t1"/>
    </source>
</evidence>
<evidence type="ECO:0000313" key="2">
    <source>
        <dbReference type="Proteomes" id="UP000887578"/>
    </source>
</evidence>